<dbReference type="EMBL" id="SRMB01000006">
    <property type="protein sequence ID" value="TGE22567.1"/>
    <property type="molecule type" value="Genomic_DNA"/>
</dbReference>
<dbReference type="AlphaFoldDB" id="A0A4Z0PXX7"/>
<dbReference type="SUPFAM" id="SSF46689">
    <property type="entry name" value="Homeodomain-like"/>
    <property type="match status" value="1"/>
</dbReference>
<reference evidence="5 6" key="1">
    <citation type="submission" date="2019-04" db="EMBL/GenBank/DDBJ databases">
        <authorList>
            <person name="Feng G."/>
            <person name="Zhang J."/>
            <person name="Zhu H."/>
        </authorList>
    </citation>
    <scope>NUCLEOTIDE SEQUENCE [LARGE SCALE GENOMIC DNA]</scope>
    <source>
        <strain evidence="5 6">9PBR-1</strain>
    </source>
</reference>
<dbReference type="GO" id="GO:0043565">
    <property type="term" value="F:sequence-specific DNA binding"/>
    <property type="evidence" value="ECO:0007669"/>
    <property type="project" value="InterPro"/>
</dbReference>
<dbReference type="InterPro" id="IPR009057">
    <property type="entry name" value="Homeodomain-like_sf"/>
</dbReference>
<name>A0A4Z0PXX7_9BACT</name>
<proteinExistence type="predicted"/>
<dbReference type="SMART" id="SM00342">
    <property type="entry name" value="HTH_ARAC"/>
    <property type="match status" value="1"/>
</dbReference>
<comment type="caution">
    <text evidence="5">The sequence shown here is derived from an EMBL/GenBank/DDBJ whole genome shotgun (WGS) entry which is preliminary data.</text>
</comment>
<keyword evidence="2" id="KW-0238">DNA-binding</keyword>
<evidence type="ECO:0000256" key="2">
    <source>
        <dbReference type="ARBA" id="ARBA00023125"/>
    </source>
</evidence>
<dbReference type="PANTHER" id="PTHR43280">
    <property type="entry name" value="ARAC-FAMILY TRANSCRIPTIONAL REGULATOR"/>
    <property type="match status" value="1"/>
</dbReference>
<dbReference type="Gene3D" id="1.10.10.60">
    <property type="entry name" value="Homeodomain-like"/>
    <property type="match status" value="1"/>
</dbReference>
<evidence type="ECO:0000256" key="1">
    <source>
        <dbReference type="ARBA" id="ARBA00023015"/>
    </source>
</evidence>
<dbReference type="PROSITE" id="PS01124">
    <property type="entry name" value="HTH_ARAC_FAMILY_2"/>
    <property type="match status" value="1"/>
</dbReference>
<evidence type="ECO:0000259" key="4">
    <source>
        <dbReference type="PROSITE" id="PS01124"/>
    </source>
</evidence>
<accession>A0A4Z0PXX7</accession>
<dbReference type="GO" id="GO:0003700">
    <property type="term" value="F:DNA-binding transcription factor activity"/>
    <property type="evidence" value="ECO:0007669"/>
    <property type="project" value="InterPro"/>
</dbReference>
<gene>
    <name evidence="5" type="ORF">E5K02_22800</name>
</gene>
<evidence type="ECO:0000256" key="3">
    <source>
        <dbReference type="ARBA" id="ARBA00023163"/>
    </source>
</evidence>
<dbReference type="PANTHER" id="PTHR43280:SF2">
    <property type="entry name" value="HTH-TYPE TRANSCRIPTIONAL REGULATOR EXSA"/>
    <property type="match status" value="1"/>
</dbReference>
<dbReference type="Proteomes" id="UP000298471">
    <property type="component" value="Unassembled WGS sequence"/>
</dbReference>
<keyword evidence="1" id="KW-0805">Transcription regulation</keyword>
<dbReference type="InterPro" id="IPR018060">
    <property type="entry name" value="HTH_AraC"/>
</dbReference>
<keyword evidence="6" id="KW-1185">Reference proteome</keyword>
<dbReference type="OrthoDB" id="952277at2"/>
<dbReference type="Pfam" id="PF12833">
    <property type="entry name" value="HTH_18"/>
    <property type="match status" value="1"/>
</dbReference>
<dbReference type="RefSeq" id="WP_135398332.1">
    <property type="nucleotide sequence ID" value="NZ_SRMB01000006.1"/>
</dbReference>
<evidence type="ECO:0000313" key="5">
    <source>
        <dbReference type="EMBL" id="TGE22567.1"/>
    </source>
</evidence>
<sequence length="209" mass="23021">MPNRPDSAAPTTVLYIKHMVCARGIRVVRQELEGLGLQVLDVRLGAATVAGEPEDLDWPRLRATLEAARFALLETFHQTLVERVSVAVNRLLREPGESLRHRAFGAAVARELDLTYGQLSAAFARLVGDKTLAAYILSQRLAYAQELLLTSSLSVGLIARRLGYASLAHFSGQFRRLARCSPSTYRRLLRAEMTSVVGKETPNHAREGA</sequence>
<keyword evidence="3" id="KW-0804">Transcription</keyword>
<evidence type="ECO:0000313" key="6">
    <source>
        <dbReference type="Proteomes" id="UP000298471"/>
    </source>
</evidence>
<feature type="domain" description="HTH araC/xylS-type" evidence="4">
    <location>
        <begin position="89"/>
        <end position="188"/>
    </location>
</feature>
<organism evidence="5 6">
    <name type="scientific">Hymenobacter metallicola</name>
    <dbReference type="NCBI Taxonomy" id="2563114"/>
    <lineage>
        <taxon>Bacteria</taxon>
        <taxon>Pseudomonadati</taxon>
        <taxon>Bacteroidota</taxon>
        <taxon>Cytophagia</taxon>
        <taxon>Cytophagales</taxon>
        <taxon>Hymenobacteraceae</taxon>
        <taxon>Hymenobacter</taxon>
    </lineage>
</organism>
<protein>
    <submittedName>
        <fullName evidence="5">AraC family transcriptional regulator</fullName>
    </submittedName>
</protein>